<evidence type="ECO:0000313" key="2">
    <source>
        <dbReference type="Proteomes" id="UP000183832"/>
    </source>
</evidence>
<keyword evidence="2" id="KW-1185">Reference proteome</keyword>
<organism evidence="1 2">
    <name type="scientific">Clunio marinus</name>
    <dbReference type="NCBI Taxonomy" id="568069"/>
    <lineage>
        <taxon>Eukaryota</taxon>
        <taxon>Metazoa</taxon>
        <taxon>Ecdysozoa</taxon>
        <taxon>Arthropoda</taxon>
        <taxon>Hexapoda</taxon>
        <taxon>Insecta</taxon>
        <taxon>Pterygota</taxon>
        <taxon>Neoptera</taxon>
        <taxon>Endopterygota</taxon>
        <taxon>Diptera</taxon>
        <taxon>Nematocera</taxon>
        <taxon>Chironomoidea</taxon>
        <taxon>Chironomidae</taxon>
        <taxon>Clunio</taxon>
    </lineage>
</organism>
<name>A0A1J1ICC8_9DIPT</name>
<dbReference type="EMBL" id="CVRI01000047">
    <property type="protein sequence ID" value="CRK97943.1"/>
    <property type="molecule type" value="Genomic_DNA"/>
</dbReference>
<reference evidence="1 2" key="1">
    <citation type="submission" date="2015-04" db="EMBL/GenBank/DDBJ databases">
        <authorList>
            <person name="Syromyatnikov M.Y."/>
            <person name="Popov V.N."/>
        </authorList>
    </citation>
    <scope>NUCLEOTIDE SEQUENCE [LARGE SCALE GENOMIC DNA]</scope>
</reference>
<dbReference type="Proteomes" id="UP000183832">
    <property type="component" value="Unassembled WGS sequence"/>
</dbReference>
<evidence type="ECO:0000313" key="1">
    <source>
        <dbReference type="EMBL" id="CRK97943.1"/>
    </source>
</evidence>
<protein>
    <submittedName>
        <fullName evidence="1">CLUMA_CG011316, isoform A</fullName>
    </submittedName>
</protein>
<dbReference type="AlphaFoldDB" id="A0A1J1ICC8"/>
<accession>A0A1J1ICC8</accession>
<proteinExistence type="predicted"/>
<sequence length="48" mass="5651">MSKDRRKILWNVLGKVFLSSRKTGRILKQGHVSKKIFFAEIRLNLLSH</sequence>
<gene>
    <name evidence="1" type="ORF">CLUMA_CG011316</name>
</gene>